<dbReference type="PANTHER" id="PTHR30606:SF9">
    <property type="entry name" value="LIPID A BIOSYNTHESIS LAUROYLTRANSFERASE"/>
    <property type="match status" value="1"/>
</dbReference>
<accession>A0A1H9GRC2</accession>
<dbReference type="GO" id="GO:0005886">
    <property type="term" value="C:plasma membrane"/>
    <property type="evidence" value="ECO:0007669"/>
    <property type="project" value="UniProtKB-SubCell"/>
</dbReference>
<dbReference type="RefSeq" id="WP_074643838.1">
    <property type="nucleotide sequence ID" value="NZ_FOFU01000005.1"/>
</dbReference>
<dbReference type="PANTHER" id="PTHR30606">
    <property type="entry name" value="LIPID A BIOSYNTHESIS LAUROYL ACYLTRANSFERASE"/>
    <property type="match status" value="1"/>
</dbReference>
<evidence type="ECO:0000313" key="9">
    <source>
        <dbReference type="Proteomes" id="UP000182360"/>
    </source>
</evidence>
<keyword evidence="6 8" id="KW-0012">Acyltransferase</keyword>
<keyword evidence="9" id="KW-1185">Reference proteome</keyword>
<keyword evidence="7" id="KW-0812">Transmembrane</keyword>
<evidence type="ECO:0000256" key="4">
    <source>
        <dbReference type="ARBA" id="ARBA00022679"/>
    </source>
</evidence>
<dbReference type="GO" id="GO:0009247">
    <property type="term" value="P:glycolipid biosynthetic process"/>
    <property type="evidence" value="ECO:0007669"/>
    <property type="project" value="UniProtKB-ARBA"/>
</dbReference>
<keyword evidence="5 7" id="KW-0472">Membrane</keyword>
<dbReference type="EMBL" id="FOFU01000005">
    <property type="protein sequence ID" value="SEQ52604.1"/>
    <property type="molecule type" value="Genomic_DNA"/>
</dbReference>
<keyword evidence="3" id="KW-0997">Cell inner membrane</keyword>
<dbReference type="Proteomes" id="UP000182360">
    <property type="component" value="Unassembled WGS sequence"/>
</dbReference>
<evidence type="ECO:0000313" key="8">
    <source>
        <dbReference type="EMBL" id="SEQ52604.1"/>
    </source>
</evidence>
<feature type="transmembrane region" description="Helical" evidence="7">
    <location>
        <begin position="38"/>
        <end position="58"/>
    </location>
</feature>
<evidence type="ECO:0000256" key="1">
    <source>
        <dbReference type="ARBA" id="ARBA00004533"/>
    </source>
</evidence>
<evidence type="ECO:0000256" key="2">
    <source>
        <dbReference type="ARBA" id="ARBA00022475"/>
    </source>
</evidence>
<keyword evidence="7" id="KW-1133">Transmembrane helix</keyword>
<evidence type="ECO:0000256" key="5">
    <source>
        <dbReference type="ARBA" id="ARBA00023136"/>
    </source>
</evidence>
<dbReference type="InterPro" id="IPR004960">
    <property type="entry name" value="LipA_acyltrans"/>
</dbReference>
<keyword evidence="4 8" id="KW-0808">Transferase</keyword>
<comment type="subcellular location">
    <subcellularLocation>
        <location evidence="1">Cell inner membrane</location>
    </subcellularLocation>
</comment>
<gene>
    <name evidence="8" type="ORF">SAMN04487977_105109</name>
</gene>
<keyword evidence="2" id="KW-1003">Cell membrane</keyword>
<evidence type="ECO:0000256" key="6">
    <source>
        <dbReference type="ARBA" id="ARBA00023315"/>
    </source>
</evidence>
<protein>
    <submittedName>
        <fullName evidence="8">Predicted acyltransferase, LPLAT superfamily</fullName>
    </submittedName>
</protein>
<name>A0A1H9GRC2_9SPIR</name>
<dbReference type="GO" id="GO:0016746">
    <property type="term" value="F:acyltransferase activity"/>
    <property type="evidence" value="ECO:0007669"/>
    <property type="project" value="UniProtKB-KW"/>
</dbReference>
<sequence length="323" mass="37552">MKDSSFDDKTHWSEEKEAIKTNKPLKIILFLLKSLPSALVHTICYPIAFFYLIFASHARKFARAYQKQLRKFTNGKVPHRISAFRQILSFAFCLIEKMEGWLGKVSFDRISMQDDDIKDLVEHLKKGESAILMASHSGNMELMRSMQDYVTKLCGRKVPVVIIMDMHMSENFTQTLKEINPEYSTNVIDASTFGPESMILIQEQVEKGALIVAAGDRTSIHNRDKVITKSFLGREAKFPYGVFLIPALVKHPVYFMFGMREKLSIFNPKYNIYIEKSKVDFAYCSRSERGAFIEKCCGEFVEKLEKFCVLYPYQWYNFFNFWS</sequence>
<dbReference type="AlphaFoldDB" id="A0A1H9GRC2"/>
<evidence type="ECO:0000256" key="7">
    <source>
        <dbReference type="SAM" id="Phobius"/>
    </source>
</evidence>
<evidence type="ECO:0000256" key="3">
    <source>
        <dbReference type="ARBA" id="ARBA00022519"/>
    </source>
</evidence>
<proteinExistence type="predicted"/>
<dbReference type="OrthoDB" id="9808633at2"/>
<reference evidence="8 9" key="1">
    <citation type="submission" date="2016-10" db="EMBL/GenBank/DDBJ databases">
        <authorList>
            <person name="de Groot N.N."/>
        </authorList>
    </citation>
    <scope>NUCLEOTIDE SEQUENCE [LARGE SCALE GENOMIC DNA]</scope>
    <source>
        <strain evidence="8 9">B25</strain>
    </source>
</reference>
<organism evidence="8 9">
    <name type="scientific">Treponema bryantii</name>
    <dbReference type="NCBI Taxonomy" id="163"/>
    <lineage>
        <taxon>Bacteria</taxon>
        <taxon>Pseudomonadati</taxon>
        <taxon>Spirochaetota</taxon>
        <taxon>Spirochaetia</taxon>
        <taxon>Spirochaetales</taxon>
        <taxon>Treponemataceae</taxon>
        <taxon>Treponema</taxon>
    </lineage>
</organism>